<evidence type="ECO:0000313" key="12">
    <source>
        <dbReference type="Proteomes" id="UP000054270"/>
    </source>
</evidence>
<keyword evidence="12" id="KW-1185">Reference proteome</keyword>
<dbReference type="Gene3D" id="3.40.50.1820">
    <property type="entry name" value="alpha/beta hydrolase"/>
    <property type="match status" value="1"/>
</dbReference>
<dbReference type="GO" id="GO:0006631">
    <property type="term" value="P:fatty acid metabolic process"/>
    <property type="evidence" value="ECO:0007669"/>
    <property type="project" value="UniProtKB-KW"/>
</dbReference>
<evidence type="ECO:0000256" key="3">
    <source>
        <dbReference type="ARBA" id="ARBA00014923"/>
    </source>
</evidence>
<organism evidence="11 12">
    <name type="scientific">Hypholoma sublateritium (strain FD-334 SS-4)</name>
    <dbReference type="NCBI Taxonomy" id="945553"/>
    <lineage>
        <taxon>Eukaryota</taxon>
        <taxon>Fungi</taxon>
        <taxon>Dikarya</taxon>
        <taxon>Basidiomycota</taxon>
        <taxon>Agaricomycotina</taxon>
        <taxon>Agaricomycetes</taxon>
        <taxon>Agaricomycetidae</taxon>
        <taxon>Agaricales</taxon>
        <taxon>Agaricineae</taxon>
        <taxon>Strophariaceae</taxon>
        <taxon>Hypholoma</taxon>
    </lineage>
</organism>
<keyword evidence="5" id="KW-0378">Hydrolase</keyword>
<evidence type="ECO:0000259" key="10">
    <source>
        <dbReference type="Pfam" id="PF02230"/>
    </source>
</evidence>
<dbReference type="Pfam" id="PF02230">
    <property type="entry name" value="Abhydrolase_2"/>
    <property type="match status" value="1"/>
</dbReference>
<dbReference type="GO" id="GO:0008474">
    <property type="term" value="F:palmitoyl-(protein) hydrolase activity"/>
    <property type="evidence" value="ECO:0007669"/>
    <property type="project" value="UniProtKB-EC"/>
</dbReference>
<dbReference type="SUPFAM" id="SSF53474">
    <property type="entry name" value="alpha/beta-Hydrolases"/>
    <property type="match status" value="1"/>
</dbReference>
<evidence type="ECO:0000256" key="4">
    <source>
        <dbReference type="ARBA" id="ARBA00022487"/>
    </source>
</evidence>
<evidence type="ECO:0000256" key="9">
    <source>
        <dbReference type="ARBA" id="ARBA00047337"/>
    </source>
</evidence>
<keyword evidence="6" id="KW-0443">Lipid metabolism</keyword>
<evidence type="ECO:0000256" key="5">
    <source>
        <dbReference type="ARBA" id="ARBA00022801"/>
    </source>
</evidence>
<dbReference type="PANTHER" id="PTHR10655:SF17">
    <property type="entry name" value="LYSOPHOSPHOLIPASE-LIKE PROTEIN 1"/>
    <property type="match status" value="1"/>
</dbReference>
<comment type="catalytic activity">
    <reaction evidence="9">
        <text>S-hexadecanoyl-L-cysteinyl-[protein] + H2O = L-cysteinyl-[protein] + hexadecanoate + H(+)</text>
        <dbReference type="Rhea" id="RHEA:19233"/>
        <dbReference type="Rhea" id="RHEA-COMP:10131"/>
        <dbReference type="Rhea" id="RHEA-COMP:11032"/>
        <dbReference type="ChEBI" id="CHEBI:7896"/>
        <dbReference type="ChEBI" id="CHEBI:15377"/>
        <dbReference type="ChEBI" id="CHEBI:15378"/>
        <dbReference type="ChEBI" id="CHEBI:29950"/>
        <dbReference type="ChEBI" id="CHEBI:74151"/>
        <dbReference type="EC" id="3.1.2.22"/>
    </reaction>
</comment>
<dbReference type="EMBL" id="KN817518">
    <property type="protein sequence ID" value="KJA29753.1"/>
    <property type="molecule type" value="Genomic_DNA"/>
</dbReference>
<dbReference type="InterPro" id="IPR029058">
    <property type="entry name" value="AB_hydrolase_fold"/>
</dbReference>
<keyword evidence="4" id="KW-0719">Serine esterase</keyword>
<dbReference type="InterPro" id="IPR003140">
    <property type="entry name" value="PLipase/COase/thioEstase"/>
</dbReference>
<dbReference type="GO" id="GO:0005737">
    <property type="term" value="C:cytoplasm"/>
    <property type="evidence" value="ECO:0007669"/>
    <property type="project" value="TreeGrafter"/>
</dbReference>
<feature type="domain" description="Phospholipase/carboxylesterase/thioesterase" evidence="10">
    <location>
        <begin position="12"/>
        <end position="235"/>
    </location>
</feature>
<dbReference type="AlphaFoldDB" id="A0A0D2N039"/>
<evidence type="ECO:0000256" key="7">
    <source>
        <dbReference type="ARBA" id="ARBA00029392"/>
    </source>
</evidence>
<protein>
    <recommendedName>
        <fullName evidence="3">Acyl-protein thioesterase 1</fullName>
        <ecNumber evidence="2">3.1.2.22</ecNumber>
    </recommendedName>
    <alternativeName>
        <fullName evidence="8">Palmitoyl-protein hydrolase</fullName>
    </alternativeName>
</protein>
<evidence type="ECO:0000256" key="6">
    <source>
        <dbReference type="ARBA" id="ARBA00022832"/>
    </source>
</evidence>
<dbReference type="PANTHER" id="PTHR10655">
    <property type="entry name" value="LYSOPHOSPHOLIPASE-RELATED"/>
    <property type="match status" value="1"/>
</dbReference>
<proteinExistence type="inferred from homology"/>
<dbReference type="OMA" id="WYDILAM"/>
<accession>A0A0D2N039</accession>
<evidence type="ECO:0000313" key="11">
    <source>
        <dbReference type="EMBL" id="KJA29753.1"/>
    </source>
</evidence>
<sequence>MAVAPVLKFLTVPAAAKHTATVIFVHGLGDTGNGWKPVADAFRTDPALAHIKWVLPHSPIRAVRANMGIEMPSWFDIYSFGLDTDEDEAGMRESAGKINDLIKHEIETNGIDPSRIVLGGFSQGATMSILTGLTGDHRLAGLVVLSGWLPLKDKFKEMVSQNAASTPIFWGTGNVDPLVKLQFTKFSSDYLINEVGIPAAKTGVFGGLSYNVYEGMGHATVPKELEDVKKFIAKAIPAK</sequence>
<dbReference type="OrthoDB" id="2418081at2759"/>
<reference evidence="12" key="1">
    <citation type="submission" date="2014-04" db="EMBL/GenBank/DDBJ databases">
        <title>Evolutionary Origins and Diversification of the Mycorrhizal Mutualists.</title>
        <authorList>
            <consortium name="DOE Joint Genome Institute"/>
            <consortium name="Mycorrhizal Genomics Consortium"/>
            <person name="Kohler A."/>
            <person name="Kuo A."/>
            <person name="Nagy L.G."/>
            <person name="Floudas D."/>
            <person name="Copeland A."/>
            <person name="Barry K.W."/>
            <person name="Cichocki N."/>
            <person name="Veneault-Fourrey C."/>
            <person name="LaButti K."/>
            <person name="Lindquist E.A."/>
            <person name="Lipzen A."/>
            <person name="Lundell T."/>
            <person name="Morin E."/>
            <person name="Murat C."/>
            <person name="Riley R."/>
            <person name="Ohm R."/>
            <person name="Sun H."/>
            <person name="Tunlid A."/>
            <person name="Henrissat B."/>
            <person name="Grigoriev I.V."/>
            <person name="Hibbett D.S."/>
            <person name="Martin F."/>
        </authorList>
    </citation>
    <scope>NUCLEOTIDE SEQUENCE [LARGE SCALE GENOMIC DNA]</scope>
    <source>
        <strain evidence="12">FD-334 SS-4</strain>
    </source>
</reference>
<name>A0A0D2N039_HYPSF</name>
<comment type="function">
    <text evidence="7">Hydrolyzes fatty acids from S-acylated cysteine residues in proteins with a strong preference for palmitoylated G-alpha proteins over other acyl substrates. Mediates the deacylation of G-alpha proteins such as GPA1 in vivo, but has weak or no activity toward palmitoylated Ras proteins. Has weak lysophospholipase activity in vitro; however such activity may not exist in vivo.</text>
</comment>
<evidence type="ECO:0000256" key="2">
    <source>
        <dbReference type="ARBA" id="ARBA00012423"/>
    </source>
</evidence>
<dbReference type="STRING" id="945553.A0A0D2N039"/>
<evidence type="ECO:0000256" key="1">
    <source>
        <dbReference type="ARBA" id="ARBA00006499"/>
    </source>
</evidence>
<dbReference type="GO" id="GO:0052689">
    <property type="term" value="F:carboxylic ester hydrolase activity"/>
    <property type="evidence" value="ECO:0007669"/>
    <property type="project" value="UniProtKB-KW"/>
</dbReference>
<comment type="similarity">
    <text evidence="1">Belongs to the AB hydrolase superfamily. AB hydrolase 2 family.</text>
</comment>
<keyword evidence="6" id="KW-0276">Fatty acid metabolism</keyword>
<dbReference type="Proteomes" id="UP000054270">
    <property type="component" value="Unassembled WGS sequence"/>
</dbReference>
<dbReference type="EC" id="3.1.2.22" evidence="2"/>
<dbReference type="InterPro" id="IPR050565">
    <property type="entry name" value="LYPA1-2/EST-like"/>
</dbReference>
<evidence type="ECO:0000256" key="8">
    <source>
        <dbReference type="ARBA" id="ARBA00031195"/>
    </source>
</evidence>
<gene>
    <name evidence="11" type="ORF">HYPSUDRAFT_126600</name>
</gene>